<feature type="chain" id="PRO_5001915374" evidence="1">
    <location>
        <begin position="27"/>
        <end position="307"/>
    </location>
</feature>
<feature type="signal peptide" evidence="1">
    <location>
        <begin position="1"/>
        <end position="26"/>
    </location>
</feature>
<evidence type="ECO:0000313" key="2">
    <source>
        <dbReference type="EMBL" id="KGF46196.1"/>
    </source>
</evidence>
<keyword evidence="1" id="KW-0732">Signal</keyword>
<organism evidence="2 3">
    <name type="scientific">Veillonella montpellierensis DNF00314</name>
    <dbReference type="NCBI Taxonomy" id="1401067"/>
    <lineage>
        <taxon>Bacteria</taxon>
        <taxon>Bacillati</taxon>
        <taxon>Bacillota</taxon>
        <taxon>Negativicutes</taxon>
        <taxon>Veillonellales</taxon>
        <taxon>Veillonellaceae</taxon>
        <taxon>Veillonella</taxon>
    </lineage>
</organism>
<protein>
    <submittedName>
        <fullName evidence="2">Uncharacterized protein</fullName>
    </submittedName>
</protein>
<dbReference type="EMBL" id="JRNT01000059">
    <property type="protein sequence ID" value="KGF46196.1"/>
    <property type="molecule type" value="Genomic_DNA"/>
</dbReference>
<proteinExistence type="predicted"/>
<evidence type="ECO:0000256" key="1">
    <source>
        <dbReference type="SAM" id="SignalP"/>
    </source>
</evidence>
<gene>
    <name evidence="2" type="ORF">HMPREF0872_08940</name>
</gene>
<comment type="caution">
    <text evidence="2">The sequence shown here is derived from an EMBL/GenBank/DDBJ whole genome shotgun (WGS) entry which is preliminary data.</text>
</comment>
<dbReference type="AlphaFoldDB" id="A0A096AI03"/>
<dbReference type="Proteomes" id="UP000029628">
    <property type="component" value="Unassembled WGS sequence"/>
</dbReference>
<evidence type="ECO:0000313" key="3">
    <source>
        <dbReference type="Proteomes" id="UP000029628"/>
    </source>
</evidence>
<name>A0A096AI03_9FIRM</name>
<sequence>MKGRYIKKGIILGMLLAVVSTSMTMAAEARIRVVNKDTHEVTDIIEGAPPVTLWEGLTTEGRPGRMQMELQRDGDGYKLIVSGEVEGRSEITSWIRHLSREELISKLLWDGLWMTDHKTGKRLIETHSLGISYNNKFWIQPTWYDDSSDFAKASRYSLDGRPSYRVPVTDTHFVWVSYHENRLDKLYNGYKTKKGKYIVFSKSENMKIVRVGLDRIKSDTTTQGMYVLYGSDRTKYYRKTILDDQIRFLRNNGGVHVANSRTTMYGLGIHQTKRWKQGTYYDAYLQGAMMRCHVWTVNEGVYYTQTS</sequence>
<reference evidence="2 3" key="1">
    <citation type="submission" date="2014-07" db="EMBL/GenBank/DDBJ databases">
        <authorList>
            <person name="McCorrison J."/>
            <person name="Sanka R."/>
            <person name="Torralba M."/>
            <person name="Gillis M."/>
            <person name="Haft D.H."/>
            <person name="Methe B."/>
            <person name="Sutton G."/>
            <person name="Nelson K.E."/>
        </authorList>
    </citation>
    <scope>NUCLEOTIDE SEQUENCE [LARGE SCALE GENOMIC DNA]</scope>
    <source>
        <strain evidence="2 3">DNF00314</strain>
    </source>
</reference>
<keyword evidence="3" id="KW-1185">Reference proteome</keyword>
<feature type="non-terminal residue" evidence="2">
    <location>
        <position position="307"/>
    </location>
</feature>
<accession>A0A096AI03</accession>
<dbReference type="RefSeq" id="WP_038153393.1">
    <property type="nucleotide sequence ID" value="NZ_JRNT01000059.1"/>
</dbReference>
<dbReference type="eggNOG" id="ENOG5033SV3">
    <property type="taxonomic scope" value="Bacteria"/>
</dbReference>